<evidence type="ECO:0000313" key="2">
    <source>
        <dbReference type="EMBL" id="OIQ92124.1"/>
    </source>
</evidence>
<feature type="compositionally biased region" description="Basic and acidic residues" evidence="1">
    <location>
        <begin position="20"/>
        <end position="29"/>
    </location>
</feature>
<sequence length="103" mass="11429">MRPGNDDAADSGQSRGARAKQNDQQRDGSHNAAAAQRARILAHLQAGKPLTTIQGRPPRMRFTATLWRVACSCKVSGRCPVCLEWHRRLRLREVVAQQITRGS</sequence>
<accession>A0A1J5RJ48</accession>
<protein>
    <submittedName>
        <fullName evidence="2">Uncharacterized protein</fullName>
    </submittedName>
</protein>
<name>A0A1J5RJ48_9ZZZZ</name>
<comment type="caution">
    <text evidence="2">The sequence shown here is derived from an EMBL/GenBank/DDBJ whole genome shotgun (WGS) entry which is preliminary data.</text>
</comment>
<dbReference type="AlphaFoldDB" id="A0A1J5RJ48"/>
<organism evidence="2">
    <name type="scientific">mine drainage metagenome</name>
    <dbReference type="NCBI Taxonomy" id="410659"/>
    <lineage>
        <taxon>unclassified sequences</taxon>
        <taxon>metagenomes</taxon>
        <taxon>ecological metagenomes</taxon>
    </lineage>
</organism>
<dbReference type="EMBL" id="MLJW01000240">
    <property type="protein sequence ID" value="OIQ92124.1"/>
    <property type="molecule type" value="Genomic_DNA"/>
</dbReference>
<evidence type="ECO:0000256" key="1">
    <source>
        <dbReference type="SAM" id="MobiDB-lite"/>
    </source>
</evidence>
<gene>
    <name evidence="2" type="ORF">GALL_259610</name>
</gene>
<feature type="region of interest" description="Disordered" evidence="1">
    <location>
        <begin position="1"/>
        <end position="36"/>
    </location>
</feature>
<proteinExistence type="predicted"/>
<reference evidence="2" key="1">
    <citation type="submission" date="2016-10" db="EMBL/GenBank/DDBJ databases">
        <title>Sequence of Gallionella enrichment culture.</title>
        <authorList>
            <person name="Poehlein A."/>
            <person name="Muehling M."/>
            <person name="Daniel R."/>
        </authorList>
    </citation>
    <scope>NUCLEOTIDE SEQUENCE</scope>
</reference>